<dbReference type="InterPro" id="IPR023214">
    <property type="entry name" value="HAD_sf"/>
</dbReference>
<keyword evidence="2" id="KW-1185">Reference proteome</keyword>
<dbReference type="SFLD" id="SFLDG01132">
    <property type="entry name" value="C1.5.3:_5'-Nucleotidase_Like"/>
    <property type="match status" value="1"/>
</dbReference>
<dbReference type="Gene3D" id="1.10.150.450">
    <property type="match status" value="1"/>
</dbReference>
<dbReference type="STRING" id="488538.SAR116_1499"/>
<reference evidence="1 2" key="1">
    <citation type="journal article" date="2010" name="J. Bacteriol.">
        <title>Complete genome sequence of "Candidatus Puniceispirillum marinum" IMCC1322, a representative of the SAR116 clade in the Alphaproteobacteria.</title>
        <authorList>
            <person name="Oh H.M."/>
            <person name="Kwon K.K."/>
            <person name="Kang I."/>
            <person name="Kang S.G."/>
            <person name="Lee J.H."/>
            <person name="Kim S.J."/>
            <person name="Cho J.C."/>
        </authorList>
    </citation>
    <scope>NUCLEOTIDE SEQUENCE [LARGE SCALE GENOMIC DNA]</scope>
    <source>
        <strain evidence="1 2">IMCC1322</strain>
    </source>
</reference>
<sequence>MQISEKSPVHFPVSDINDWIFDLDNTIYPARSNLFVRVAVRITEFVASHFEVETDEAKVIQKDLFHRYGTTMRGLMVEENMTPDAFLHYVHDIDVSDLPYEAELDQMIGALPGRKHIFTNGTVPHAENILNAYGIRHHFDEIFDIVGADYVPKPEMAAFDQFITKTKIDPNGAVMLEDMARNLEPAAALGMRTVWLASDHDFAIKGSDQDFVHFIADDLKSFLSSLSMTA</sequence>
<accession>D5BTZ5</accession>
<dbReference type="HOGENOM" id="CLU_059493_2_1_5"/>
<dbReference type="InterPro" id="IPR010237">
    <property type="entry name" value="Pyr-5-nucltdase"/>
</dbReference>
<gene>
    <name evidence="1" type="ordered locus">SAR116_1499</name>
</gene>
<evidence type="ECO:0000313" key="2">
    <source>
        <dbReference type="Proteomes" id="UP000007460"/>
    </source>
</evidence>
<dbReference type="SFLD" id="SFLDS00003">
    <property type="entry name" value="Haloacid_Dehalogenase"/>
    <property type="match status" value="1"/>
</dbReference>
<organism evidence="1 2">
    <name type="scientific">Puniceispirillum marinum (strain IMCC1322)</name>
    <dbReference type="NCBI Taxonomy" id="488538"/>
    <lineage>
        <taxon>Bacteria</taxon>
        <taxon>Pseudomonadati</taxon>
        <taxon>Pseudomonadota</taxon>
        <taxon>Alphaproteobacteria</taxon>
        <taxon>Candidatus Puniceispirillales</taxon>
        <taxon>Candidatus Puniceispirillaceae</taxon>
        <taxon>Candidatus Puniceispirillum</taxon>
    </lineage>
</organism>
<protein>
    <submittedName>
        <fullName evidence="1">Pyrimidine 5'-nucleotidase</fullName>
        <ecNumber evidence="1">3.1.3.5</ecNumber>
    </submittedName>
</protein>
<dbReference type="EC" id="3.1.3.5" evidence="1"/>
<dbReference type="InterPro" id="IPR006439">
    <property type="entry name" value="HAD-SF_hydro_IA"/>
</dbReference>
<name>D5BTZ5_PUNMI</name>
<dbReference type="SUPFAM" id="SSF56784">
    <property type="entry name" value="HAD-like"/>
    <property type="match status" value="1"/>
</dbReference>
<dbReference type="EMBL" id="CP001751">
    <property type="protein sequence ID" value="ADE39742.1"/>
    <property type="molecule type" value="Genomic_DNA"/>
</dbReference>
<dbReference type="NCBIfam" id="TIGR01509">
    <property type="entry name" value="HAD-SF-IA-v3"/>
    <property type="match status" value="1"/>
</dbReference>
<dbReference type="Proteomes" id="UP000007460">
    <property type="component" value="Chromosome"/>
</dbReference>
<dbReference type="Pfam" id="PF00702">
    <property type="entry name" value="Hydrolase"/>
    <property type="match status" value="1"/>
</dbReference>
<keyword evidence="1" id="KW-0378">Hydrolase</keyword>
<dbReference type="OrthoDB" id="9803141at2"/>
<dbReference type="PANTHER" id="PTHR12725:SF117">
    <property type="entry name" value="HALOACID DEHALOGENASE-LIKE HYDROLASE"/>
    <property type="match status" value="1"/>
</dbReference>
<dbReference type="eggNOG" id="COG1011">
    <property type="taxonomic scope" value="Bacteria"/>
</dbReference>
<dbReference type="NCBIfam" id="TIGR01993">
    <property type="entry name" value="Pyr-5-nucltdase"/>
    <property type="match status" value="1"/>
</dbReference>
<dbReference type="RefSeq" id="WP_013046369.1">
    <property type="nucleotide sequence ID" value="NC_014010.1"/>
</dbReference>
<dbReference type="PANTHER" id="PTHR12725">
    <property type="entry name" value="HALOACID DEHALOGENASE-LIKE HYDROLASE"/>
    <property type="match status" value="1"/>
</dbReference>
<dbReference type="SFLD" id="SFLDG01129">
    <property type="entry name" value="C1.5:_HAD__Beta-PGM__Phosphata"/>
    <property type="match status" value="1"/>
</dbReference>
<proteinExistence type="predicted"/>
<evidence type="ECO:0000313" key="1">
    <source>
        <dbReference type="EMBL" id="ADE39742.1"/>
    </source>
</evidence>
<dbReference type="AlphaFoldDB" id="D5BTZ5"/>
<dbReference type="GO" id="GO:0008253">
    <property type="term" value="F:5'-nucleotidase activity"/>
    <property type="evidence" value="ECO:0007669"/>
    <property type="project" value="UniProtKB-EC"/>
</dbReference>
<dbReference type="InterPro" id="IPR036412">
    <property type="entry name" value="HAD-like_sf"/>
</dbReference>
<dbReference type="KEGG" id="apb:SAR116_1499"/>
<dbReference type="Gene3D" id="3.40.50.1000">
    <property type="entry name" value="HAD superfamily/HAD-like"/>
    <property type="match status" value="1"/>
</dbReference>